<dbReference type="EMBL" id="JADBEB010000001">
    <property type="protein sequence ID" value="MBE1492618.1"/>
    <property type="molecule type" value="Genomic_DNA"/>
</dbReference>
<evidence type="ECO:0000313" key="3">
    <source>
        <dbReference type="Proteomes" id="UP000649753"/>
    </source>
</evidence>
<evidence type="ECO:0000313" key="2">
    <source>
        <dbReference type="EMBL" id="MBE1492618.1"/>
    </source>
</evidence>
<keyword evidence="3" id="KW-1185">Reference proteome</keyword>
<reference evidence="2" key="1">
    <citation type="submission" date="2020-10" db="EMBL/GenBank/DDBJ databases">
        <title>Sequencing the genomes of 1000 actinobacteria strains.</title>
        <authorList>
            <person name="Klenk H.-P."/>
        </authorList>
    </citation>
    <scope>NUCLEOTIDE SEQUENCE</scope>
    <source>
        <strain evidence="2">DSM 46832</strain>
    </source>
</reference>
<accession>A0A927MDA2</accession>
<gene>
    <name evidence="2" type="ORF">H4W31_008256</name>
</gene>
<name>A0A927MDA2_9ACTN</name>
<feature type="region of interest" description="Disordered" evidence="1">
    <location>
        <begin position="112"/>
        <end position="171"/>
    </location>
</feature>
<comment type="caution">
    <text evidence="2">The sequence shown here is derived from an EMBL/GenBank/DDBJ whole genome shotgun (WGS) entry which is preliminary data.</text>
</comment>
<organism evidence="2 3">
    <name type="scientific">Plantactinospora soyae</name>
    <dbReference type="NCBI Taxonomy" id="1544732"/>
    <lineage>
        <taxon>Bacteria</taxon>
        <taxon>Bacillati</taxon>
        <taxon>Actinomycetota</taxon>
        <taxon>Actinomycetes</taxon>
        <taxon>Micromonosporales</taxon>
        <taxon>Micromonosporaceae</taxon>
        <taxon>Plantactinospora</taxon>
    </lineage>
</organism>
<sequence>MRMHFCAHIRETAPLWHAEHAAPATTPHFLNSTHRHVDQNCCFRNFDGIVQSRSAIATGTTSNFLGEELLSILIGNRREVPLCSTMRTPGQGDGNRPYARCCRVTNSEIPVRTAGSAQRPPRPMVGSLPSTTSAVQPPGARTGPDRRQLRAVDDSGRQRTLDRRRSPGRGRTYRESWIIVASGSAPFPDTVAGFRWAPTPAGRAYEAESAGRAAPKRERHGSSRATRFRRREVGGTGSDPLKARQHPRAGTTAAMRAVEEIIERQRRPEILARIRTGRDQFGRLPTVNMIGFSPVRDGSRRPASRRAAADRRAVSLDDLWSFPRCCCWSARGSPPAR</sequence>
<dbReference type="AlphaFoldDB" id="A0A927MDA2"/>
<feature type="compositionally biased region" description="Basic and acidic residues" evidence="1">
    <location>
        <begin position="143"/>
        <end position="165"/>
    </location>
</feature>
<protein>
    <submittedName>
        <fullName evidence="2">Uncharacterized protein</fullName>
    </submittedName>
</protein>
<evidence type="ECO:0000256" key="1">
    <source>
        <dbReference type="SAM" id="MobiDB-lite"/>
    </source>
</evidence>
<feature type="region of interest" description="Disordered" evidence="1">
    <location>
        <begin position="232"/>
        <end position="252"/>
    </location>
</feature>
<dbReference type="Proteomes" id="UP000649753">
    <property type="component" value="Unassembled WGS sequence"/>
</dbReference>
<proteinExistence type="predicted"/>